<dbReference type="SMART" id="SM00836">
    <property type="entry name" value="DALR_1"/>
    <property type="match status" value="1"/>
</dbReference>
<name>E4TK85_CALNY</name>
<dbReference type="InterPro" id="IPR014729">
    <property type="entry name" value="Rossmann-like_a/b/a_fold"/>
</dbReference>
<dbReference type="SMART" id="SM01016">
    <property type="entry name" value="Arg_tRNA_synt_N"/>
    <property type="match status" value="1"/>
</dbReference>
<evidence type="ECO:0000256" key="11">
    <source>
        <dbReference type="HAMAP-Rule" id="MF_00123"/>
    </source>
</evidence>
<comment type="subcellular location">
    <subcellularLocation>
        <location evidence="1 11">Cytoplasm</location>
    </subcellularLocation>
</comment>
<dbReference type="SUPFAM" id="SSF52374">
    <property type="entry name" value="Nucleotidylyl transferase"/>
    <property type="match status" value="1"/>
</dbReference>
<comment type="subunit">
    <text evidence="3 11">Monomer.</text>
</comment>
<dbReference type="Pfam" id="PF00750">
    <property type="entry name" value="tRNA-synt_1d"/>
    <property type="match status" value="1"/>
</dbReference>
<accession>E4TK85</accession>
<dbReference type="InterPro" id="IPR005148">
    <property type="entry name" value="Arg-tRNA-synth_N"/>
</dbReference>
<sequence>MEDLIKEVIDEALKRYELKSVNYTIEIPKKSENGDFSSNVAFVLSKALKQRPIDIANEIVSYIDKKNFSKVEVAPPGFINFFLSKEPYYNFLKAIIEKPDFHIEKIGNNKKAMVEFVSANPTGPLHIGHGRGSAYGDTIARLLNISGFNVYKEYYINDAGNQMNNLALSIYSRYCELFGKDYPFPADGYKGEYIIDIAKDIAEKYQDNLLNDEINGIKICFEIGVKTILDGIEADLRDFRVTFDNWFSEKSLYESQEVEKTIELLKKNGYIYEKDNALWFKSEQLGDDKDRVIKRSTGEYTYFASDIAYHKNKFERGFEYLVDVWGADHHGYVNRLKNGVKALGIDVENLKIQLIQMVSLIKGGERISMSTRAGEFITLRWLLDEVGTDAARYFYLMRDINSQFDFDIDLAKSKSNDNPVYYIQYAHARVCSLKRNAKEKGIDFKISNDLELLTLPSELEIIKKLYDFKNVIKTATINLEPHRICYYLQDLAGLFHTYYYNTTIVDENDLKTTNARLSLSEAVAKTISLGLNILGVSAPERM</sequence>
<evidence type="ECO:0000256" key="9">
    <source>
        <dbReference type="ARBA" id="ARBA00023146"/>
    </source>
</evidence>
<dbReference type="HAMAP" id="MF_00123">
    <property type="entry name" value="Arg_tRNA_synth"/>
    <property type="match status" value="1"/>
</dbReference>
<keyword evidence="7 11" id="KW-0067">ATP-binding</keyword>
<dbReference type="SUPFAM" id="SSF55190">
    <property type="entry name" value="Arginyl-tRNA synthetase (ArgRS), N-terminal 'additional' domain"/>
    <property type="match status" value="1"/>
</dbReference>
<dbReference type="eggNOG" id="COG0018">
    <property type="taxonomic scope" value="Bacteria"/>
</dbReference>
<dbReference type="STRING" id="768670.Calni_1453"/>
<dbReference type="PROSITE" id="PS00178">
    <property type="entry name" value="AA_TRNA_LIGASE_I"/>
    <property type="match status" value="1"/>
</dbReference>
<keyword evidence="4 11" id="KW-0963">Cytoplasm</keyword>
<dbReference type="GO" id="GO:0006420">
    <property type="term" value="P:arginyl-tRNA aminoacylation"/>
    <property type="evidence" value="ECO:0007669"/>
    <property type="project" value="UniProtKB-UniRule"/>
</dbReference>
<evidence type="ECO:0000256" key="1">
    <source>
        <dbReference type="ARBA" id="ARBA00004496"/>
    </source>
</evidence>
<keyword evidence="9 11" id="KW-0030">Aminoacyl-tRNA synthetase</keyword>
<dbReference type="SUPFAM" id="SSF47323">
    <property type="entry name" value="Anticodon-binding domain of a subclass of class I aminoacyl-tRNA synthetases"/>
    <property type="match status" value="1"/>
</dbReference>
<gene>
    <name evidence="11" type="primary">argS</name>
    <name evidence="15" type="ordered locus">Calni_1453</name>
</gene>
<dbReference type="PRINTS" id="PR01038">
    <property type="entry name" value="TRNASYNTHARG"/>
</dbReference>
<dbReference type="Gene3D" id="1.10.730.10">
    <property type="entry name" value="Isoleucyl-tRNA Synthetase, Domain 1"/>
    <property type="match status" value="1"/>
</dbReference>
<evidence type="ECO:0000256" key="5">
    <source>
        <dbReference type="ARBA" id="ARBA00022598"/>
    </source>
</evidence>
<evidence type="ECO:0000313" key="15">
    <source>
        <dbReference type="EMBL" id="ADR19361.1"/>
    </source>
</evidence>
<keyword evidence="6 11" id="KW-0547">Nucleotide-binding</keyword>
<dbReference type="PANTHER" id="PTHR11956">
    <property type="entry name" value="ARGINYL-TRNA SYNTHETASE"/>
    <property type="match status" value="1"/>
</dbReference>
<keyword evidence="16" id="KW-1185">Reference proteome</keyword>
<evidence type="ECO:0000256" key="6">
    <source>
        <dbReference type="ARBA" id="ARBA00022741"/>
    </source>
</evidence>
<keyword evidence="8 11" id="KW-0648">Protein biosynthesis</keyword>
<dbReference type="GO" id="GO:0005524">
    <property type="term" value="F:ATP binding"/>
    <property type="evidence" value="ECO:0007669"/>
    <property type="project" value="UniProtKB-UniRule"/>
</dbReference>
<dbReference type="Proteomes" id="UP000007039">
    <property type="component" value="Chromosome"/>
</dbReference>
<dbReference type="InterPro" id="IPR001278">
    <property type="entry name" value="Arg-tRNA-ligase"/>
</dbReference>
<dbReference type="CDD" id="cd00671">
    <property type="entry name" value="ArgRS_core"/>
    <property type="match status" value="1"/>
</dbReference>
<feature type="domain" description="Arginyl tRNA synthetase N-terminal" evidence="14">
    <location>
        <begin position="3"/>
        <end position="83"/>
    </location>
</feature>
<evidence type="ECO:0000313" key="16">
    <source>
        <dbReference type="Proteomes" id="UP000007039"/>
    </source>
</evidence>
<dbReference type="EMBL" id="CP002347">
    <property type="protein sequence ID" value="ADR19361.1"/>
    <property type="molecule type" value="Genomic_DNA"/>
</dbReference>
<dbReference type="PANTHER" id="PTHR11956:SF5">
    <property type="entry name" value="ARGININE--TRNA LIGASE, CYTOPLASMIC"/>
    <property type="match status" value="1"/>
</dbReference>
<evidence type="ECO:0000259" key="14">
    <source>
        <dbReference type="SMART" id="SM01016"/>
    </source>
</evidence>
<dbReference type="Pfam" id="PF05746">
    <property type="entry name" value="DALR_1"/>
    <property type="match status" value="1"/>
</dbReference>
<dbReference type="EC" id="6.1.1.19" evidence="11"/>
<evidence type="ECO:0000256" key="7">
    <source>
        <dbReference type="ARBA" id="ARBA00022840"/>
    </source>
</evidence>
<feature type="short sequence motif" description="'HIGH' region" evidence="11">
    <location>
        <begin position="119"/>
        <end position="129"/>
    </location>
</feature>
<comment type="similarity">
    <text evidence="2 11 12">Belongs to the class-I aminoacyl-tRNA synthetase family.</text>
</comment>
<dbReference type="InterPro" id="IPR036695">
    <property type="entry name" value="Arg-tRNA-synth_N_sf"/>
</dbReference>
<dbReference type="GO" id="GO:0004814">
    <property type="term" value="F:arginine-tRNA ligase activity"/>
    <property type="evidence" value="ECO:0007669"/>
    <property type="project" value="UniProtKB-UniRule"/>
</dbReference>
<dbReference type="InterPro" id="IPR035684">
    <property type="entry name" value="ArgRS_core"/>
</dbReference>
<reference evidence="15 16" key="1">
    <citation type="journal article" date="2011" name="Stand. Genomic Sci.">
        <title>Complete genome sequence of Calditerrivibrio nitroreducens type strain (Yu37-1).</title>
        <authorList>
            <person name="Pitluck S."/>
            <person name="Sikorski J."/>
            <person name="Zeytun A."/>
            <person name="Lapidus A."/>
            <person name="Nolan M."/>
            <person name="Lucas S."/>
            <person name="Hammon N."/>
            <person name="Deshpande S."/>
            <person name="Cheng J.F."/>
            <person name="Tapia R."/>
            <person name="Han C."/>
            <person name="Goodwin L."/>
            <person name="Liolios K."/>
            <person name="Pagani I."/>
            <person name="Ivanova N."/>
            <person name="Mavromatis K."/>
            <person name="Pati A."/>
            <person name="Chen A."/>
            <person name="Palaniappan K."/>
            <person name="Hauser L."/>
            <person name="Chang Y.J."/>
            <person name="Jeffries C.D."/>
            <person name="Detter J.C."/>
            <person name="Brambilla E."/>
            <person name="Djao O.D."/>
            <person name="Rohde M."/>
            <person name="Spring S."/>
            <person name="Goker M."/>
            <person name="Woyke T."/>
            <person name="Bristow J."/>
            <person name="Eisen J.A."/>
            <person name="Markowitz V."/>
            <person name="Hugenholtz P."/>
            <person name="Kyrpides N.C."/>
            <person name="Klenk H.P."/>
            <person name="Land M."/>
        </authorList>
    </citation>
    <scope>NUCLEOTIDE SEQUENCE [LARGE SCALE GENOMIC DNA]</scope>
    <source>
        <strain evidence="16">DSM 19672 / NBRC 101217 / Yu37-1</strain>
    </source>
</reference>
<evidence type="ECO:0000256" key="12">
    <source>
        <dbReference type="RuleBase" id="RU363038"/>
    </source>
</evidence>
<comment type="catalytic activity">
    <reaction evidence="10 11">
        <text>tRNA(Arg) + L-arginine + ATP = L-arginyl-tRNA(Arg) + AMP + diphosphate</text>
        <dbReference type="Rhea" id="RHEA:20301"/>
        <dbReference type="Rhea" id="RHEA-COMP:9658"/>
        <dbReference type="Rhea" id="RHEA-COMP:9673"/>
        <dbReference type="ChEBI" id="CHEBI:30616"/>
        <dbReference type="ChEBI" id="CHEBI:32682"/>
        <dbReference type="ChEBI" id="CHEBI:33019"/>
        <dbReference type="ChEBI" id="CHEBI:78442"/>
        <dbReference type="ChEBI" id="CHEBI:78513"/>
        <dbReference type="ChEBI" id="CHEBI:456215"/>
        <dbReference type="EC" id="6.1.1.19"/>
    </reaction>
</comment>
<dbReference type="AlphaFoldDB" id="E4TK85"/>
<dbReference type="NCBIfam" id="TIGR00456">
    <property type="entry name" value="argS"/>
    <property type="match status" value="1"/>
</dbReference>
<dbReference type="HOGENOM" id="CLU_006406_0_1_0"/>
<dbReference type="GO" id="GO:0005737">
    <property type="term" value="C:cytoplasm"/>
    <property type="evidence" value="ECO:0007669"/>
    <property type="project" value="UniProtKB-SubCell"/>
</dbReference>
<dbReference type="RefSeq" id="WP_013451572.1">
    <property type="nucleotide sequence ID" value="NC_014758.1"/>
</dbReference>
<evidence type="ECO:0000256" key="3">
    <source>
        <dbReference type="ARBA" id="ARBA00011245"/>
    </source>
</evidence>
<dbReference type="InterPro" id="IPR001412">
    <property type="entry name" value="aa-tRNA-synth_I_CS"/>
</dbReference>
<protein>
    <recommendedName>
        <fullName evidence="11">Arginine--tRNA ligase</fullName>
        <ecNumber evidence="11">6.1.1.19</ecNumber>
    </recommendedName>
    <alternativeName>
        <fullName evidence="11">Arginyl-tRNA synthetase</fullName>
        <shortName evidence="11">ArgRS</shortName>
    </alternativeName>
</protein>
<keyword evidence="5 11" id="KW-0436">Ligase</keyword>
<evidence type="ECO:0000259" key="13">
    <source>
        <dbReference type="SMART" id="SM00836"/>
    </source>
</evidence>
<evidence type="ECO:0000256" key="10">
    <source>
        <dbReference type="ARBA" id="ARBA00049339"/>
    </source>
</evidence>
<evidence type="ECO:0000256" key="8">
    <source>
        <dbReference type="ARBA" id="ARBA00022917"/>
    </source>
</evidence>
<dbReference type="KEGG" id="cni:Calni_1453"/>
<dbReference type="Gene3D" id="3.30.1360.70">
    <property type="entry name" value="Arginyl tRNA synthetase N-terminal domain"/>
    <property type="match status" value="1"/>
</dbReference>
<dbReference type="InterPro" id="IPR008909">
    <property type="entry name" value="DALR_anticod-bd"/>
</dbReference>
<dbReference type="FunFam" id="1.10.730.10:FF:000008">
    <property type="entry name" value="Arginine--tRNA ligase"/>
    <property type="match status" value="1"/>
</dbReference>
<dbReference type="Pfam" id="PF03485">
    <property type="entry name" value="Arg_tRNA_synt_N"/>
    <property type="match status" value="1"/>
</dbReference>
<dbReference type="InterPro" id="IPR009080">
    <property type="entry name" value="tRNAsynth_Ia_anticodon-bd"/>
</dbReference>
<dbReference type="FunFam" id="3.40.50.620:FF:000062">
    <property type="entry name" value="Arginine--tRNA ligase"/>
    <property type="match status" value="1"/>
</dbReference>
<dbReference type="Gene3D" id="3.40.50.620">
    <property type="entry name" value="HUPs"/>
    <property type="match status" value="1"/>
</dbReference>
<organism evidence="15 16">
    <name type="scientific">Calditerrivibrio nitroreducens (strain DSM 19672 / NBRC 101217 / Yu37-1)</name>
    <dbReference type="NCBI Taxonomy" id="768670"/>
    <lineage>
        <taxon>Bacteria</taxon>
        <taxon>Pseudomonadati</taxon>
        <taxon>Deferribacterota</taxon>
        <taxon>Deferribacteres</taxon>
        <taxon>Deferribacterales</taxon>
        <taxon>Calditerrivibrionaceae</taxon>
    </lineage>
</organism>
<feature type="domain" description="DALR anticodon binding" evidence="13">
    <location>
        <begin position="423"/>
        <end position="542"/>
    </location>
</feature>
<evidence type="ECO:0000256" key="4">
    <source>
        <dbReference type="ARBA" id="ARBA00022490"/>
    </source>
</evidence>
<evidence type="ECO:0000256" key="2">
    <source>
        <dbReference type="ARBA" id="ARBA00005594"/>
    </source>
</evidence>
<proteinExistence type="inferred from homology"/>